<evidence type="ECO:0000313" key="1">
    <source>
        <dbReference type="EMBL" id="MBL7559408.1"/>
    </source>
</evidence>
<gene>
    <name evidence="1" type="ORF">JAO71_06265</name>
</gene>
<accession>A0ABS1WJX5</accession>
<evidence type="ECO:0000313" key="2">
    <source>
        <dbReference type="Proteomes" id="UP000605013"/>
    </source>
</evidence>
<proteinExistence type="predicted"/>
<comment type="caution">
    <text evidence="1">The sequence shown here is derived from an EMBL/GenBank/DDBJ whole genome shotgun (WGS) entry which is preliminary data.</text>
</comment>
<dbReference type="Pfam" id="PF13692">
    <property type="entry name" value="Glyco_trans_1_4"/>
    <property type="match status" value="1"/>
</dbReference>
<organism evidence="1 2">
    <name type="scientific">Olleya sediminilitoris</name>
    <dbReference type="NCBI Taxonomy" id="2795739"/>
    <lineage>
        <taxon>Bacteria</taxon>
        <taxon>Pseudomonadati</taxon>
        <taxon>Bacteroidota</taxon>
        <taxon>Flavobacteriia</taxon>
        <taxon>Flavobacteriales</taxon>
        <taxon>Flavobacteriaceae</taxon>
    </lineage>
</organism>
<protein>
    <submittedName>
        <fullName evidence="1">Glycosyltransferase family 4 protein</fullName>
    </submittedName>
</protein>
<sequence length="414" mass="47461">MNQKLLIIGFVWPEPKSSAAGSRMMQLINVFKSANYDITFASACVKTDNAFDLTTLDVTTKAIVLNDSSFDTFIKDLNPNMVLFDRFMVEEQFGWRVAEQCPNALRVLDTEDLHCLRKGREQALKDQAIFDKSYLQNDTAKREIASILRSDLSFIISQVEIEILVNQFNINEHLLYYLPFLLDPITPETQKLSPKFKDRNHFITIGNFMHPPNFDAVLFLKTDIWPLIRKELPKIEMHVYGAYESQKVKQLHNPKEGFLIKGFTEDANKVMQEAKVCLAPLRFGAGLKGKLIDAMINGTPCVTTTIGAEGMYGTLRDTNAFIEDDAKAFAKQAAELYANRIYWNGKQKTGFMIINTLYDKAIYTKDVLHRLEQLQAGLQSHRQQHFIGQVLMHHTVQSTKFMSRWIEEKNKTKT</sequence>
<name>A0ABS1WJX5_9FLAO</name>
<dbReference type="EMBL" id="JAEMEF010000004">
    <property type="protein sequence ID" value="MBL7559408.1"/>
    <property type="molecule type" value="Genomic_DNA"/>
</dbReference>
<dbReference type="SUPFAM" id="SSF53756">
    <property type="entry name" value="UDP-Glycosyltransferase/glycogen phosphorylase"/>
    <property type="match status" value="1"/>
</dbReference>
<dbReference type="CDD" id="cd03801">
    <property type="entry name" value="GT4_PimA-like"/>
    <property type="match status" value="1"/>
</dbReference>
<dbReference type="RefSeq" id="WP_202999630.1">
    <property type="nucleotide sequence ID" value="NZ_JAEMEF010000004.1"/>
</dbReference>
<reference evidence="1 2" key="1">
    <citation type="submission" date="2020-12" db="EMBL/GenBank/DDBJ databases">
        <title>Olleya sediminilitoris sp. nov., isolated from a tidal flat.</title>
        <authorList>
            <person name="Park S."/>
            <person name="Yoon J.-H."/>
        </authorList>
    </citation>
    <scope>NUCLEOTIDE SEQUENCE [LARGE SCALE GENOMIC DNA]</scope>
    <source>
        <strain evidence="1 2">YSTF-M6</strain>
    </source>
</reference>
<keyword evidence="2" id="KW-1185">Reference proteome</keyword>
<dbReference type="Proteomes" id="UP000605013">
    <property type="component" value="Unassembled WGS sequence"/>
</dbReference>
<dbReference type="Gene3D" id="3.40.50.2000">
    <property type="entry name" value="Glycogen Phosphorylase B"/>
    <property type="match status" value="1"/>
</dbReference>